<evidence type="ECO:0000256" key="8">
    <source>
        <dbReference type="SAM" id="MobiDB-lite"/>
    </source>
</evidence>
<evidence type="ECO:0000256" key="1">
    <source>
        <dbReference type="ARBA" id="ARBA00002883"/>
    </source>
</evidence>
<comment type="caution">
    <text evidence="11">The sequence shown here is derived from an EMBL/GenBank/DDBJ whole genome shotgun (WGS) entry which is preliminary data.</text>
</comment>
<feature type="compositionally biased region" description="Basic and acidic residues" evidence="8">
    <location>
        <begin position="180"/>
        <end position="191"/>
    </location>
</feature>
<evidence type="ECO:0000256" key="7">
    <source>
        <dbReference type="RuleBase" id="RU365070"/>
    </source>
</evidence>
<reference evidence="11" key="1">
    <citation type="submission" date="2020-04" db="EMBL/GenBank/DDBJ databases">
        <title>Analysis of mating type loci in Filobasidium floriforme.</title>
        <authorList>
            <person name="Nowrousian M."/>
        </authorList>
    </citation>
    <scope>NUCLEOTIDE SEQUENCE</scope>
    <source>
        <strain evidence="11">CBS 6242</strain>
    </source>
</reference>
<feature type="domain" description="UTP25 NTP hydrolase-like" evidence="10">
    <location>
        <begin position="254"/>
        <end position="530"/>
    </location>
</feature>
<evidence type="ECO:0000259" key="10">
    <source>
        <dbReference type="Pfam" id="PF22916"/>
    </source>
</evidence>
<keyword evidence="5 7" id="KW-0539">Nucleus</keyword>
<evidence type="ECO:0000256" key="5">
    <source>
        <dbReference type="ARBA" id="ARBA00023242"/>
    </source>
</evidence>
<keyword evidence="12" id="KW-1185">Reference proteome</keyword>
<feature type="domain" description="UTP25 C-terminal" evidence="9">
    <location>
        <begin position="541"/>
        <end position="734"/>
    </location>
</feature>
<gene>
    <name evidence="11" type="ORF">FFLO_03648</name>
</gene>
<evidence type="ECO:0000313" key="11">
    <source>
        <dbReference type="EMBL" id="KAG7535902.1"/>
    </source>
</evidence>
<dbReference type="GO" id="GO:0032040">
    <property type="term" value="C:small-subunit processome"/>
    <property type="evidence" value="ECO:0007669"/>
    <property type="project" value="TreeGrafter"/>
</dbReference>
<evidence type="ECO:0000256" key="6">
    <source>
        <dbReference type="ARBA" id="ARBA00023274"/>
    </source>
</evidence>
<dbReference type="GO" id="GO:0000462">
    <property type="term" value="P:maturation of SSU-rRNA from tricistronic rRNA transcript (SSU-rRNA, 5.8S rRNA, LSU-rRNA)"/>
    <property type="evidence" value="ECO:0007669"/>
    <property type="project" value="TreeGrafter"/>
</dbReference>
<feature type="region of interest" description="Disordered" evidence="8">
    <location>
        <begin position="212"/>
        <end position="243"/>
    </location>
</feature>
<dbReference type="PANTHER" id="PTHR12933">
    <property type="entry name" value="ORF PROTEIN-RELATED"/>
    <property type="match status" value="1"/>
</dbReference>
<comment type="subunit">
    <text evidence="7">Component of the ribosomal small subunit (SSU) processome composed of at least 40 protein subunits and snoRNA U3.</text>
</comment>
<feature type="compositionally biased region" description="Low complexity" evidence="8">
    <location>
        <begin position="120"/>
        <end position="136"/>
    </location>
</feature>
<keyword evidence="7" id="KW-0698">rRNA processing</keyword>
<dbReference type="PANTHER" id="PTHR12933:SF0">
    <property type="entry name" value="U3 SMALL NUCLEOLAR RNA-ASSOCIATED PROTEIN 25 HOMOLOG"/>
    <property type="match status" value="1"/>
</dbReference>
<dbReference type="Pfam" id="PF22916">
    <property type="entry name" value="UTP25_NTPase-like"/>
    <property type="match status" value="1"/>
</dbReference>
<dbReference type="AlphaFoldDB" id="A0A8K0JKK8"/>
<comment type="similarity">
    <text evidence="3 7">Belongs to the UTP25 family.</text>
</comment>
<evidence type="ECO:0000259" key="9">
    <source>
        <dbReference type="Pfam" id="PF06862"/>
    </source>
</evidence>
<feature type="region of interest" description="Disordered" evidence="8">
    <location>
        <begin position="20"/>
        <end position="191"/>
    </location>
</feature>
<feature type="compositionally biased region" description="Acidic residues" evidence="8">
    <location>
        <begin position="139"/>
        <end position="149"/>
    </location>
</feature>
<comment type="function">
    <text evidence="1 7">DEAD-box RNA helicase-like protein required for pre-18S rRNA processing, specifically at sites A0, A1, and A2.</text>
</comment>
<comment type="subcellular location">
    <subcellularLocation>
        <location evidence="2 7">Nucleus</location>
        <location evidence="2 7">Nucleolus</location>
    </subcellularLocation>
</comment>
<dbReference type="GO" id="GO:0019843">
    <property type="term" value="F:rRNA binding"/>
    <property type="evidence" value="ECO:0007669"/>
    <property type="project" value="TreeGrafter"/>
</dbReference>
<organism evidence="11 12">
    <name type="scientific">Filobasidium floriforme</name>
    <dbReference type="NCBI Taxonomy" id="5210"/>
    <lineage>
        <taxon>Eukaryota</taxon>
        <taxon>Fungi</taxon>
        <taxon>Dikarya</taxon>
        <taxon>Basidiomycota</taxon>
        <taxon>Agaricomycotina</taxon>
        <taxon>Tremellomycetes</taxon>
        <taxon>Filobasidiales</taxon>
        <taxon>Filobasidiaceae</taxon>
        <taxon>Filobasidium</taxon>
    </lineage>
</organism>
<proteinExistence type="inferred from homology"/>
<feature type="compositionally biased region" description="Basic and acidic residues" evidence="8">
    <location>
        <begin position="92"/>
        <end position="103"/>
    </location>
</feature>
<keyword evidence="7" id="KW-0690">Ribosome biogenesis</keyword>
<dbReference type="InterPro" id="IPR053939">
    <property type="entry name" value="UTP25_C"/>
</dbReference>
<dbReference type="Pfam" id="PF06862">
    <property type="entry name" value="Utp25_C"/>
    <property type="match status" value="1"/>
</dbReference>
<dbReference type="GO" id="GO:0034511">
    <property type="term" value="F:U3 snoRNA binding"/>
    <property type="evidence" value="ECO:0007669"/>
    <property type="project" value="InterPro"/>
</dbReference>
<dbReference type="Proteomes" id="UP000812966">
    <property type="component" value="Unassembled WGS sequence"/>
</dbReference>
<dbReference type="EMBL" id="JABELV010000068">
    <property type="protein sequence ID" value="KAG7535902.1"/>
    <property type="molecule type" value="Genomic_DNA"/>
</dbReference>
<protein>
    <recommendedName>
        <fullName evidence="4 7">U3 small nucleolar RNA-associated protein 25</fullName>
        <shortName evidence="7">U3 snoRNA-associated protein 25</shortName>
    </recommendedName>
</protein>
<feature type="compositionally biased region" description="Polar residues" evidence="8">
    <location>
        <begin position="32"/>
        <end position="44"/>
    </location>
</feature>
<keyword evidence="6 7" id="KW-0687">Ribonucleoprotein</keyword>
<dbReference type="InterPro" id="IPR010678">
    <property type="entry name" value="UTP25"/>
</dbReference>
<dbReference type="InterPro" id="IPR053940">
    <property type="entry name" value="UTP25_NTPase-like"/>
</dbReference>
<evidence type="ECO:0000256" key="4">
    <source>
        <dbReference type="ARBA" id="ARBA00015422"/>
    </source>
</evidence>
<evidence type="ECO:0000256" key="2">
    <source>
        <dbReference type="ARBA" id="ARBA00004604"/>
    </source>
</evidence>
<feature type="compositionally biased region" description="Low complexity" evidence="8">
    <location>
        <begin position="150"/>
        <end position="168"/>
    </location>
</feature>
<evidence type="ECO:0000256" key="3">
    <source>
        <dbReference type="ARBA" id="ARBA00009223"/>
    </source>
</evidence>
<sequence length="735" mass="81466">MSSAVQLKLLTLLNVSAIKRPFDLDVPGGHRSSPTLSRETSLTPQQPPQPATVEANGSSSSSSRGADGEPPKKKKKGVIFGGVIGPSGSTIKDGEAKSGSGEKKSKKNKKSEKAVELDAEAPTASASAEASTSAFALEPESDSSSDEAETTTSKSTTTASSTSDAFTSHFSINPPILTEPTREAAETHEWTSRRRVLSGLGRVVECLPKGFAEDEEGDGAGSSRITPSLLPTYKSNSPNPTNLENTVLRTMGGYEDMYLHGLERDEDVEGVRGAAMLHAVNHVLKTRRKIIRNNEKLAHAQSNSTPLPASFDPRDQSFTRPKILLLLPFRSWALHYLVDHLFPLAPKENQIENLRPFVSSFSLPEGVEDPLLDGEKGKSYPRDHVKTFSGNSDDNFRFGIKFTRKAWRVVLPPCGEDKLIGCDIIVASPLALRMASDKEGGVDSLSSIEVVVADGLDIMAMQNWEHVQFVFQNMNKIPNNPHGCDFSRVKPWYLDNQAKFLRQSILISRYDTPEFRSLFNKSLLNVQGKIRVERTDFDGVLGHVRKGVKQVFTRLRGEDALEELEIRFKLFTETTLPALMKSAVSSSNTLIVVPSYFDFVRVTGHMRKMDKISFAAISEYSSNQEISAARTGFFKGKKSFLVITERFHFYRRYRLRGAKTIVFYALPEHADFYAEFMASPFLPSATGKQTIDIDEAEVTSRVAYSKFDYLKLERIVGTENAKRMITDDESKFTFV</sequence>
<evidence type="ECO:0000313" key="12">
    <source>
        <dbReference type="Proteomes" id="UP000812966"/>
    </source>
</evidence>
<name>A0A8K0JKK8_9TREE</name>
<feature type="compositionally biased region" description="Polar residues" evidence="8">
    <location>
        <begin position="233"/>
        <end position="243"/>
    </location>
</feature>
<accession>A0A8K0JKK8</accession>